<evidence type="ECO:0000259" key="8">
    <source>
        <dbReference type="Pfam" id="PF12704"/>
    </source>
</evidence>
<feature type="transmembrane region" description="Helical" evidence="6">
    <location>
        <begin position="330"/>
        <end position="355"/>
    </location>
</feature>
<feature type="transmembrane region" description="Helical" evidence="6">
    <location>
        <begin position="667"/>
        <end position="690"/>
    </location>
</feature>
<keyword evidence="3 6" id="KW-0812">Transmembrane</keyword>
<keyword evidence="4 6" id="KW-1133">Transmembrane helix</keyword>
<dbReference type="RefSeq" id="WP_321560262.1">
    <property type="nucleotide sequence ID" value="NZ_CP139558.1"/>
</dbReference>
<feature type="transmembrane region" description="Helical" evidence="6">
    <location>
        <begin position="711"/>
        <end position="735"/>
    </location>
</feature>
<evidence type="ECO:0000256" key="1">
    <source>
        <dbReference type="ARBA" id="ARBA00004651"/>
    </source>
</evidence>
<feature type="transmembrane region" description="Helical" evidence="6">
    <location>
        <begin position="283"/>
        <end position="305"/>
    </location>
</feature>
<dbReference type="EMBL" id="CP139558">
    <property type="protein sequence ID" value="WPU91094.1"/>
    <property type="molecule type" value="Genomic_DNA"/>
</dbReference>
<feature type="domain" description="ABC3 transporter permease C-terminal" evidence="7">
    <location>
        <begin position="670"/>
        <end position="783"/>
    </location>
</feature>
<protein>
    <submittedName>
        <fullName evidence="9">FtsX-like permease family protein</fullName>
    </submittedName>
</protein>
<dbReference type="PANTHER" id="PTHR30572">
    <property type="entry name" value="MEMBRANE COMPONENT OF TRANSPORTER-RELATED"/>
    <property type="match status" value="1"/>
</dbReference>
<dbReference type="InterPro" id="IPR050250">
    <property type="entry name" value="Macrolide_Exporter_MacB"/>
</dbReference>
<sequence length="790" mass="87751">MIKNYLKIAWRNIINNKAYSAINILGLAAGMAVALLIALWVANEYSYDKFLPDTDRLYQVRRNFNSNGETLTFSSTSLKLADALRNNFPEIEYVAETDGIGSHGLMVDNKKLFLNGPQVGSDFLKMLKYPMLRGNAGNALNDPFSIVLTRATAIALFGNVNVINKVVKIDNAYNVKVTAVLDDIPSNSSLQFKYLLPFSFLEQTQREGMKGAHGSFGNNGYNIFVKLKPGISYTQLAPKIKNMEKGEDNINAKNSDVIMQPMPDWHLYSDYKNGVASGGFIEYVRIFSIIGILVLLIACVNFINLTTARSEKRAREVGIRKAIGSQRKHLIFQFLTESALITFISFLCSVMFVQIALSPFNALTGTAISIPFQSISFWLIALGCVLFTALIAGSKPAFYLSSFNPVKVLKGTIQIGRSASYSRKILVVMQFSCSIALIISTVVIYRQIQFAKNRPAGYSINRLLTTNSNADLNKNFQALRNELQQSGIVQSITSASSPATDIYWHNNIDHWPGKFAGETVEMGIVLITNDYFKTLGMRFDQGRNYTGVASDTLNLIFNEAAIKRLRLKNPISQIINYNGRNIKIIGVVKDALMISPFAKADPTMFVYSANTQDNIIYRLASNVNPHDAIDKLNQIFAKYSPAYPFTYRFVDDDYNRKFSQEVLVGKLSGIFACLAILISCLGLFGLAAYIAEQRTKEIGVRKILGASVSQLWFLLSKDFVLLVIISCIIASPVALYFLQNWLQKYDYRVSIGPGVFLTSAVAAIIITLITISFQAIKAAIANPVKSLRSE</sequence>
<feature type="transmembrane region" description="Helical" evidence="6">
    <location>
        <begin position="425"/>
        <end position="445"/>
    </location>
</feature>
<dbReference type="Pfam" id="PF02687">
    <property type="entry name" value="FtsX"/>
    <property type="match status" value="2"/>
</dbReference>
<evidence type="ECO:0000259" key="7">
    <source>
        <dbReference type="Pfam" id="PF02687"/>
    </source>
</evidence>
<comment type="subcellular location">
    <subcellularLocation>
        <location evidence="1">Cell membrane</location>
        <topology evidence="1">Multi-pass membrane protein</topology>
    </subcellularLocation>
</comment>
<evidence type="ECO:0000256" key="2">
    <source>
        <dbReference type="ARBA" id="ARBA00022475"/>
    </source>
</evidence>
<organism evidence="9 10">
    <name type="scientific">Mucilaginibacter sabulilitoris</name>
    <dbReference type="NCBI Taxonomy" id="1173583"/>
    <lineage>
        <taxon>Bacteria</taxon>
        <taxon>Pseudomonadati</taxon>
        <taxon>Bacteroidota</taxon>
        <taxon>Sphingobacteriia</taxon>
        <taxon>Sphingobacteriales</taxon>
        <taxon>Sphingobacteriaceae</taxon>
        <taxon>Mucilaginibacter</taxon>
    </lineage>
</organism>
<accession>A0ABZ0TCZ8</accession>
<keyword evidence="5 6" id="KW-0472">Membrane</keyword>
<dbReference type="PANTHER" id="PTHR30572:SF18">
    <property type="entry name" value="ABC-TYPE MACROLIDE FAMILY EXPORT SYSTEM PERMEASE COMPONENT 2"/>
    <property type="match status" value="1"/>
</dbReference>
<dbReference type="InterPro" id="IPR025857">
    <property type="entry name" value="MacB_PCD"/>
</dbReference>
<dbReference type="Proteomes" id="UP001324380">
    <property type="component" value="Chromosome"/>
</dbReference>
<reference evidence="9 10" key="1">
    <citation type="submission" date="2023-11" db="EMBL/GenBank/DDBJ databases">
        <title>Analysis of the Genomes of Mucilaginibacter gossypii cycad 4 and M. sabulilitoris SNA2: microbes with the potential for plant growth promotion.</title>
        <authorList>
            <person name="Hirsch A.M."/>
            <person name="Humm E."/>
            <person name="Rubbi M."/>
            <person name="Del Vecchio G."/>
            <person name="Ha S.M."/>
            <person name="Pellegrini M."/>
            <person name="Gunsalus R.P."/>
        </authorList>
    </citation>
    <scope>NUCLEOTIDE SEQUENCE [LARGE SCALE GENOMIC DNA]</scope>
    <source>
        <strain evidence="9 10">SNA2</strain>
    </source>
</reference>
<evidence type="ECO:0000256" key="5">
    <source>
        <dbReference type="ARBA" id="ARBA00023136"/>
    </source>
</evidence>
<feature type="domain" description="ABC3 transporter permease C-terminal" evidence="7">
    <location>
        <begin position="289"/>
        <end position="392"/>
    </location>
</feature>
<evidence type="ECO:0000256" key="3">
    <source>
        <dbReference type="ARBA" id="ARBA00022692"/>
    </source>
</evidence>
<gene>
    <name evidence="9" type="ORF">SNE25_17380</name>
</gene>
<dbReference type="Pfam" id="PF12704">
    <property type="entry name" value="MacB_PCD"/>
    <property type="match status" value="1"/>
</dbReference>
<dbReference type="InterPro" id="IPR003838">
    <property type="entry name" value="ABC3_permease_C"/>
</dbReference>
<feature type="transmembrane region" description="Helical" evidence="6">
    <location>
        <begin position="755"/>
        <end position="776"/>
    </location>
</feature>
<keyword evidence="2" id="KW-1003">Cell membrane</keyword>
<evidence type="ECO:0000256" key="6">
    <source>
        <dbReference type="SAM" id="Phobius"/>
    </source>
</evidence>
<proteinExistence type="predicted"/>
<feature type="transmembrane region" description="Helical" evidence="6">
    <location>
        <begin position="375"/>
        <end position="393"/>
    </location>
</feature>
<evidence type="ECO:0000313" key="9">
    <source>
        <dbReference type="EMBL" id="WPU91094.1"/>
    </source>
</evidence>
<feature type="domain" description="MacB-like periplasmic core" evidence="8">
    <location>
        <begin position="20"/>
        <end position="242"/>
    </location>
</feature>
<feature type="transmembrane region" description="Helical" evidence="6">
    <location>
        <begin position="21"/>
        <end position="42"/>
    </location>
</feature>
<name>A0ABZ0TCZ8_9SPHI</name>
<keyword evidence="10" id="KW-1185">Reference proteome</keyword>
<evidence type="ECO:0000256" key="4">
    <source>
        <dbReference type="ARBA" id="ARBA00022989"/>
    </source>
</evidence>
<evidence type="ECO:0000313" key="10">
    <source>
        <dbReference type="Proteomes" id="UP001324380"/>
    </source>
</evidence>